<feature type="domain" description="CBS" evidence="3">
    <location>
        <begin position="272"/>
        <end position="327"/>
    </location>
</feature>
<dbReference type="Gene3D" id="3.40.1390.20">
    <property type="entry name" value="HprK N-terminal domain-like"/>
    <property type="match status" value="1"/>
</dbReference>
<dbReference type="InterPro" id="IPR029069">
    <property type="entry name" value="HotDog_dom_sf"/>
</dbReference>
<protein>
    <submittedName>
        <fullName evidence="4">Putative transcriptional regulator containing CBS domains</fullName>
    </submittedName>
</protein>
<gene>
    <name evidence="4" type="ORF">ThesiDRAFT1_0429</name>
</gene>
<accession>I9KRF4</accession>
<dbReference type="InterPro" id="IPR006683">
    <property type="entry name" value="Thioestr_dom"/>
</dbReference>
<dbReference type="PATRIC" id="fig|880478.3.peg.1039"/>
<dbReference type="Gene3D" id="3.10.129.10">
    <property type="entry name" value="Hotdog Thioesterase"/>
    <property type="match status" value="1"/>
</dbReference>
<dbReference type="PANTHER" id="PTHR43080:SF2">
    <property type="entry name" value="CBS DOMAIN-CONTAINING PROTEIN"/>
    <property type="match status" value="1"/>
</dbReference>
<dbReference type="CDD" id="cd04596">
    <property type="entry name" value="CBS_pair_DRTGG_assoc"/>
    <property type="match status" value="1"/>
</dbReference>
<dbReference type="InterPro" id="IPR028979">
    <property type="entry name" value="Ser_kin/Pase_Hpr-like_N_sf"/>
</dbReference>
<dbReference type="SUPFAM" id="SSF75138">
    <property type="entry name" value="HprK N-terminal domain-like"/>
    <property type="match status" value="1"/>
</dbReference>
<dbReference type="AlphaFoldDB" id="I9KRF4"/>
<dbReference type="SMART" id="SM00116">
    <property type="entry name" value="CBS"/>
    <property type="match status" value="2"/>
</dbReference>
<dbReference type="Proteomes" id="UP000005110">
    <property type="component" value="Chromosome"/>
</dbReference>
<dbReference type="SUPFAM" id="SSF54637">
    <property type="entry name" value="Thioesterase/thiol ester dehydrase-isomerase"/>
    <property type="match status" value="1"/>
</dbReference>
<organism evidence="4 5">
    <name type="scientific">Thermoanaerobacter siderophilus SR4</name>
    <dbReference type="NCBI Taxonomy" id="880478"/>
    <lineage>
        <taxon>Bacteria</taxon>
        <taxon>Bacillati</taxon>
        <taxon>Bacillota</taxon>
        <taxon>Clostridia</taxon>
        <taxon>Thermoanaerobacterales</taxon>
        <taxon>Thermoanaerobacteraceae</taxon>
        <taxon>Thermoanaerobacter</taxon>
    </lineage>
</organism>
<keyword evidence="1 2" id="KW-0129">CBS domain</keyword>
<dbReference type="InterPro" id="IPR010766">
    <property type="entry name" value="DRTGG"/>
</dbReference>
<dbReference type="InterPro" id="IPR051257">
    <property type="entry name" value="Diverse_CBS-Domain"/>
</dbReference>
<evidence type="ECO:0000313" key="4">
    <source>
        <dbReference type="EMBL" id="EIV99453.1"/>
    </source>
</evidence>
<name>I9KRF4_9THEO</name>
<dbReference type="SUPFAM" id="SSF54631">
    <property type="entry name" value="CBS-domain pair"/>
    <property type="match status" value="1"/>
</dbReference>
<dbReference type="Gene3D" id="3.10.580.10">
    <property type="entry name" value="CBS-domain"/>
    <property type="match status" value="1"/>
</dbReference>
<sequence>MRSKQKRFLFRNLFCIKDDSYEKNEIVLEYIKNLPEGTKISVRGLAQALHISEGTAYKAIKDAENLMLVTTIPRVGTIRRKQKDPFFDRLTYEVITDVVEGTVLGGHGGMGMELHKFLIGAMTIDEMVKYITPGDLVILGNREDAQEAALKAGAAVMITGGFDTLPHIKELADKLSLPLISTSYDTFTVATLINKAINESMTRKKILYVSDVMTYNPIYMTPQQTVKDWKKLYTETKHTRYPVVDSKGMLVGMVTSRDVATASDDDKIGSIMTPNPVFVTDTTTLSYAAHLMIWWNVEILPVTRGRELIGLISREDVIKALHYTTKQPQISEAIQDTIFKDFDMEKIENGVKFKGKIPSMMINQFGTVSSSALMMLMCESGIFAITQNKRYDAVLDNFSIYFIKPMRTEEVIEVFAKIIEVSNNFSKLEIQIIHEKEEIAKALMSVRLSKRIKMA</sequence>
<proteinExistence type="predicted"/>
<dbReference type="Gene3D" id="1.10.10.10">
    <property type="entry name" value="Winged helix-like DNA-binding domain superfamily/Winged helix DNA-binding domain"/>
    <property type="match status" value="1"/>
</dbReference>
<dbReference type="InterPro" id="IPR000644">
    <property type="entry name" value="CBS_dom"/>
</dbReference>
<reference evidence="4 5" key="1">
    <citation type="submission" date="2012-02" db="EMBL/GenBank/DDBJ databases">
        <title>Improved High-Quality Draft sequence of Thermoanaerobacter siderophilus SR4.</title>
        <authorList>
            <consortium name="US DOE Joint Genome Institute"/>
            <person name="Lucas S."/>
            <person name="Han J."/>
            <person name="Lapidus A."/>
            <person name="Cheng J.-F."/>
            <person name="Goodwin L."/>
            <person name="Pitluck S."/>
            <person name="Peters L."/>
            <person name="Detter J.C."/>
            <person name="Han C."/>
            <person name="Tapia R."/>
            <person name="Land M."/>
            <person name="Hauser L."/>
            <person name="Kyrpides N."/>
            <person name="Ivanova N."/>
            <person name="Pagani I."/>
            <person name="Hemme C."/>
            <person name="Woyke T."/>
        </authorList>
    </citation>
    <scope>NUCLEOTIDE SEQUENCE [LARGE SCALE GENOMIC DNA]</scope>
    <source>
        <strain evidence="4 5">SR4</strain>
    </source>
</reference>
<feature type="domain" description="CBS" evidence="3">
    <location>
        <begin position="213"/>
        <end position="270"/>
    </location>
</feature>
<evidence type="ECO:0000256" key="2">
    <source>
        <dbReference type="PROSITE-ProRule" id="PRU00703"/>
    </source>
</evidence>
<dbReference type="InterPro" id="IPR036388">
    <property type="entry name" value="WH-like_DNA-bd_sf"/>
</dbReference>
<dbReference type="Pfam" id="PF03061">
    <property type="entry name" value="4HBT"/>
    <property type="match status" value="1"/>
</dbReference>
<dbReference type="PANTHER" id="PTHR43080">
    <property type="entry name" value="CBS DOMAIN-CONTAINING PROTEIN CBSX3, MITOCHONDRIAL"/>
    <property type="match status" value="1"/>
</dbReference>
<evidence type="ECO:0000313" key="5">
    <source>
        <dbReference type="Proteomes" id="UP000005110"/>
    </source>
</evidence>
<evidence type="ECO:0000259" key="3">
    <source>
        <dbReference type="PROSITE" id="PS51371"/>
    </source>
</evidence>
<dbReference type="CDD" id="cd03440">
    <property type="entry name" value="hot_dog"/>
    <property type="match status" value="1"/>
</dbReference>
<dbReference type="PROSITE" id="PS51371">
    <property type="entry name" value="CBS"/>
    <property type="match status" value="2"/>
</dbReference>
<dbReference type="HOGENOM" id="CLU_054913_0_0_9"/>
<keyword evidence="5" id="KW-1185">Reference proteome</keyword>
<dbReference type="Pfam" id="PF07085">
    <property type="entry name" value="DRTGG"/>
    <property type="match status" value="1"/>
</dbReference>
<dbReference type="InterPro" id="IPR046342">
    <property type="entry name" value="CBS_dom_sf"/>
</dbReference>
<evidence type="ECO:0000256" key="1">
    <source>
        <dbReference type="ARBA" id="ARBA00023122"/>
    </source>
</evidence>
<dbReference type="Pfam" id="PF00571">
    <property type="entry name" value="CBS"/>
    <property type="match status" value="2"/>
</dbReference>
<dbReference type="EMBL" id="CM001486">
    <property type="protein sequence ID" value="EIV99453.1"/>
    <property type="molecule type" value="Genomic_DNA"/>
</dbReference>